<dbReference type="EMBL" id="APJX01000005">
    <property type="protein sequence ID" value="EMS79143.1"/>
    <property type="molecule type" value="Genomic_DNA"/>
</dbReference>
<dbReference type="OrthoDB" id="5426377at2"/>
<dbReference type="RefSeq" id="WP_006966231.1">
    <property type="nucleotide sequence ID" value="NZ_APJX01000005.1"/>
</dbReference>
<dbReference type="EMBL" id="APJX01000005">
    <property type="protein sequence ID" value="EMS79156.1"/>
    <property type="molecule type" value="Genomic_DNA"/>
</dbReference>
<evidence type="ECO:0000313" key="5">
    <source>
        <dbReference type="Proteomes" id="UP000014216"/>
    </source>
</evidence>
<dbReference type="AlphaFoldDB" id="S0FVN2"/>
<dbReference type="Proteomes" id="UP000014216">
    <property type="component" value="Unassembled WGS sequence"/>
</dbReference>
<gene>
    <name evidence="2" type="ORF">Dpo_5c00530</name>
    <name evidence="3" type="ORF">Dpo_5c00660</name>
    <name evidence="4" type="ORF">Dpo_5c00790</name>
</gene>
<organism evidence="3 5">
    <name type="scientific">Desulfotignum phosphitoxidans DSM 13687</name>
    <dbReference type="NCBI Taxonomy" id="1286635"/>
    <lineage>
        <taxon>Bacteria</taxon>
        <taxon>Pseudomonadati</taxon>
        <taxon>Thermodesulfobacteriota</taxon>
        <taxon>Desulfobacteria</taxon>
        <taxon>Desulfobacterales</taxon>
        <taxon>Desulfobacteraceae</taxon>
        <taxon>Desulfotignum</taxon>
    </lineage>
</organism>
<protein>
    <submittedName>
        <fullName evidence="3">Uncharacterized protein</fullName>
    </submittedName>
</protein>
<evidence type="ECO:0000313" key="3">
    <source>
        <dbReference type="EMBL" id="EMS79143.1"/>
    </source>
</evidence>
<evidence type="ECO:0000313" key="4">
    <source>
        <dbReference type="EMBL" id="EMS79156.1"/>
    </source>
</evidence>
<sequence length="146" mass="16361">MIEYDLKNKIIHAIKENQTPEQSISTHHKKTLYSIMIVSALTTLCLVLFILFINNLFSKTPLPGPWARITFPLPGTTNGTNVKITTETRNIEPGRHIWLAVDKPDLELCRPKLPRLMPNTGFSTTIYERGPNGTLPGVGLCPEQNP</sequence>
<evidence type="ECO:0000256" key="1">
    <source>
        <dbReference type="SAM" id="Phobius"/>
    </source>
</evidence>
<accession>S0FVN2</accession>
<reference evidence="3 5" key="1">
    <citation type="journal article" date="2013" name="Genome Announc.">
        <title>Draft Genome Sequence of Desulfotignum phosphitoxidans DSM 13687 Strain FiPS-3.</title>
        <authorList>
            <person name="Poehlein A."/>
            <person name="Daniel R."/>
            <person name="Simeonova D.D."/>
        </authorList>
    </citation>
    <scope>NUCLEOTIDE SEQUENCE [LARGE SCALE GENOMIC DNA]</scope>
    <source>
        <strain evidence="3 5">DSM 13687</strain>
    </source>
</reference>
<keyword evidence="5" id="KW-1185">Reference proteome</keyword>
<comment type="caution">
    <text evidence="3">The sequence shown here is derived from an EMBL/GenBank/DDBJ whole genome shotgun (WGS) entry which is preliminary data.</text>
</comment>
<evidence type="ECO:0000313" key="2">
    <source>
        <dbReference type="EMBL" id="EMS79130.1"/>
    </source>
</evidence>
<keyword evidence="1" id="KW-0812">Transmembrane</keyword>
<proteinExistence type="predicted"/>
<keyword evidence="1" id="KW-0472">Membrane</keyword>
<name>S0FVN2_9BACT</name>
<feature type="transmembrane region" description="Helical" evidence="1">
    <location>
        <begin position="32"/>
        <end position="53"/>
    </location>
</feature>
<dbReference type="EMBL" id="APJX01000005">
    <property type="protein sequence ID" value="EMS79130.1"/>
    <property type="molecule type" value="Genomic_DNA"/>
</dbReference>
<keyword evidence="1" id="KW-1133">Transmembrane helix</keyword>